<dbReference type="RefSeq" id="WP_017683267.1">
    <property type="nucleotide sequence ID" value="NZ_BGKA01000226.1"/>
</dbReference>
<reference evidence="2 4" key="2">
    <citation type="submission" date="2018-04" db="EMBL/GenBank/DDBJ databases">
        <title>Draft genome sequence of Pseudomonas syringae pv. actinidiae biovar 3 strains isolated from kiwifruit in Kagawa prefecture.</title>
        <authorList>
            <person name="Tabuchi M."/>
            <person name="Saito M."/>
            <person name="Fujiwara S."/>
            <person name="Sasa N."/>
            <person name="Akimitsu K."/>
            <person name="Gomi K."/>
            <person name="Konishi-Sugita S."/>
            <person name="Hamano K."/>
            <person name="Kataoka I."/>
        </authorList>
    </citation>
    <scope>NUCLEOTIDE SEQUENCE [LARGE SCALE GENOMIC DNA]</scope>
    <source>
        <strain evidence="2 4">MAFF212211</strain>
    </source>
</reference>
<dbReference type="Proteomes" id="UP000248291">
    <property type="component" value="Unassembled WGS sequence"/>
</dbReference>
<organism evidence="2 4">
    <name type="scientific">Pseudomonas syringae pv. actinidiae</name>
    <dbReference type="NCBI Taxonomy" id="103796"/>
    <lineage>
        <taxon>Bacteria</taxon>
        <taxon>Pseudomonadati</taxon>
        <taxon>Pseudomonadota</taxon>
        <taxon>Gammaproteobacteria</taxon>
        <taxon>Pseudomonadales</taxon>
        <taxon>Pseudomonadaceae</taxon>
        <taxon>Pseudomonas</taxon>
        <taxon>Pseudomonas syringae</taxon>
    </lineage>
</organism>
<proteinExistence type="predicted"/>
<name>A0A0K8M330_PSESF</name>
<gene>
    <name evidence="1" type="ORF">CT122_07310</name>
    <name evidence="2" type="ORF">KPSA3_05656</name>
</gene>
<reference evidence="1 3" key="1">
    <citation type="submission" date="2017-11" db="EMBL/GenBank/DDBJ databases">
        <title>Complete DNA Sequence of Pseudomonas syringae pv. actinidiae, biovar 5 (Psa5).</title>
        <authorList>
            <person name="Butler M."/>
            <person name="Taiaroa G."/>
            <person name="Sumpter N."/>
            <person name="Poulter R."/>
        </authorList>
    </citation>
    <scope>NUCLEOTIDE SEQUENCE [LARGE SCALE GENOMIC DNA]</scope>
    <source>
        <strain evidence="1 3">MAFF212063</strain>
    </source>
</reference>
<dbReference type="AlphaFoldDB" id="A0A0K8M330"/>
<evidence type="ECO:0000313" key="4">
    <source>
        <dbReference type="Proteomes" id="UP000248291"/>
    </source>
</evidence>
<evidence type="ECO:0000313" key="1">
    <source>
        <dbReference type="EMBL" id="ATV16746.1"/>
    </source>
</evidence>
<evidence type="ECO:0000313" key="2">
    <source>
        <dbReference type="EMBL" id="GBH19643.1"/>
    </source>
</evidence>
<dbReference type="EMBL" id="CP024712">
    <property type="protein sequence ID" value="ATV16746.1"/>
    <property type="molecule type" value="Genomic_DNA"/>
</dbReference>
<dbReference type="EMBL" id="BGKA01000226">
    <property type="protein sequence ID" value="GBH19643.1"/>
    <property type="molecule type" value="Genomic_DNA"/>
</dbReference>
<dbReference type="Proteomes" id="UP000230024">
    <property type="component" value="Chromosome"/>
</dbReference>
<accession>A0A0K8M330</accession>
<evidence type="ECO:0000313" key="3">
    <source>
        <dbReference type="Proteomes" id="UP000230024"/>
    </source>
</evidence>
<protein>
    <submittedName>
        <fullName evidence="2">Uncharacterized protein</fullName>
    </submittedName>
</protein>
<sequence length="181" mass="20191">MANRVYLMNHHQSEPALAAELEEACLLAASYQLPILWMALFDSDDLTNVLVHCENDAGEEVSELVLTCFASTEKALKTYSSRRQNLQVALGVDSAVSLSEWDAFMTSQLQAPVVQIDLTELWMMYGDAYALDSQVSEWLTGLDDTTSAAWASFCEQANLSDADTCRYGVRGYPWNATLEWQ</sequence>